<evidence type="ECO:0000313" key="6">
    <source>
        <dbReference type="EMBL" id="QKD02149.1"/>
    </source>
</evidence>
<evidence type="ECO:0000256" key="4">
    <source>
        <dbReference type="SAM" id="MobiDB-lite"/>
    </source>
</evidence>
<dbReference type="InterPro" id="IPR041286">
    <property type="entry name" value="MBG_2"/>
</dbReference>
<evidence type="ECO:0000256" key="2">
    <source>
        <dbReference type="ARBA" id="ARBA00022525"/>
    </source>
</evidence>
<dbReference type="Pfam" id="PF05860">
    <property type="entry name" value="TPS"/>
    <property type="match status" value="1"/>
</dbReference>
<feature type="region of interest" description="Disordered" evidence="4">
    <location>
        <begin position="36"/>
        <end position="57"/>
    </location>
</feature>
<dbReference type="Gene3D" id="2.160.20.10">
    <property type="entry name" value="Single-stranded right-handed beta-helix, Pectin lyase-like"/>
    <property type="match status" value="1"/>
</dbReference>
<proteinExistence type="predicted"/>
<keyword evidence="3" id="KW-0732">Signal</keyword>
<evidence type="ECO:0000259" key="5">
    <source>
        <dbReference type="SMART" id="SM00912"/>
    </source>
</evidence>
<keyword evidence="2" id="KW-0964">Secreted</keyword>
<reference evidence="6 7" key="1">
    <citation type="submission" date="2018-10" db="EMBL/GenBank/DDBJ databases">
        <authorList>
            <person name="Perry B.J."/>
            <person name="Sullivan J.T."/>
            <person name="Murphy R.J.T."/>
            <person name="Ramsay J.P."/>
            <person name="Ronson C.W."/>
        </authorList>
    </citation>
    <scope>NUCLEOTIDE SEQUENCE [LARGE SCALE GENOMIC DNA]</scope>
    <source>
        <strain evidence="6 7">R88b</strain>
    </source>
</reference>
<dbReference type="InterPro" id="IPR050909">
    <property type="entry name" value="Bact_Autotransporter_VF"/>
</dbReference>
<dbReference type="Gene3D" id="2.160.20.110">
    <property type="match status" value="1"/>
</dbReference>
<dbReference type="GO" id="GO:0005576">
    <property type="term" value="C:extracellular region"/>
    <property type="evidence" value="ECO:0007669"/>
    <property type="project" value="UniProtKB-SubCell"/>
</dbReference>
<evidence type="ECO:0000313" key="7">
    <source>
        <dbReference type="Proteomes" id="UP000503017"/>
    </source>
</evidence>
<gene>
    <name evidence="6" type="ORF">EB235_12080</name>
</gene>
<dbReference type="Proteomes" id="UP000503017">
    <property type="component" value="Chromosome"/>
</dbReference>
<dbReference type="InterPro" id="IPR012334">
    <property type="entry name" value="Pectin_lyas_fold"/>
</dbReference>
<name>A0A6M7WNK2_RHILI</name>
<dbReference type="SUPFAM" id="SSF51126">
    <property type="entry name" value="Pectin lyase-like"/>
    <property type="match status" value="1"/>
</dbReference>
<dbReference type="SMART" id="SM00912">
    <property type="entry name" value="Haemagg_act"/>
    <property type="match status" value="1"/>
</dbReference>
<accession>A0A6M7WNK2</accession>
<comment type="subcellular location">
    <subcellularLocation>
        <location evidence="1">Secreted</location>
    </subcellularLocation>
</comment>
<dbReference type="NCBIfam" id="TIGR01901">
    <property type="entry name" value="adhes_NPXG"/>
    <property type="match status" value="1"/>
</dbReference>
<sequence>MPMAPARRLPSSSPASRRMAILKRWSRIRGLVASPSARVSRRPPPCAPSHRSNSWGGDSMHYRPFSPLHLNRTSAPLMALLLASTALVGFTSARAQELPTGGSVASGGVTISNPSSSQLSIKQSTNSAIVNWQSFSIGAGATVTIDQPTSTSTMLNRVTGGTSSTIAGQLNANGQVFLINPNGIAISKTGKVSAAGFVGSTLGISDEDFKAGKLSFEGKGASAAVSNQGAISIGRGGYAALIGGSVDNAGSISVPLGKVGLGSGEKATLDLSGDGFLQVSVPTKADGSSALVSNSGLISADGGTVELKAAAVRNAARQAVNMSGVIEARTVSGKSGAIVLGGDEGSVEVSGKLDASAKAGGKGGKIAVTGRKLKLKHAVVDASGKDGGGTVKIGGDKQGSGSLQRAATTEIDAATTINADATGTGDGGTVIVWSDEKTNFAGKISARGGERGGNGGFTEVSGKQRLDYTGEVDLRARFGDTGDLLLDPYNVTISNGADTGGFTANSNDSVINVTTLQNQLAMANVTISTGSGGSQAGDITIAAPISWSANTLTLNAYHSIVFNANATIGGVGGISLVTNNGGSGGTISYALGAKMTFTGTQGAQALSINGQSYALIYDVNQLQAINSGLNGRYALANDIEASSTYSWNNLLGFTALGTDGNTNIQNGGNGFNGTFDGLGHIINQIWVRQIPANYVGLFGYVGGAGVVRNVGLVDSYTSGSYETGAIAGWNNGTISGVWASGYLQGVSSSGGLVGRNDGTVTRSFSTVAVDSNNANNVGGIVGYNGPGGIVSQVYALGSVLGGQYVGGLVGFNSGAVSDGYSTGAVNGTTGSTSIGGSVGFSYGTVTNVYFDTTTSGTTTGVSGNGTAGVTSTGLTTVQLQGGYAASLSAAFGGGTGGLYPYLKSFYPNGVQAISGIAYKDSGVTPLSSGTKQPYYVKNPGFVTGVSNGVDIGTVTTGVNGYYYIAVPTGWINDSVLAYTVRDADPANSSGAQNGVTFRTGLSGGNVSNLNVYGNWRLDEADSSITSLSTLQDAASATVGSTYVGSLSFANWQIETAATTFAIDQAVSIGAGTLALSSNGTVTQINGLVAASLVLGGTGSFALGNGGNQIGTVAANAGSVSLYDQGGLVVGTVASARGVTTAGATTTGQVKLQTTSTLTIAAGATVSGTDPVLSAMGSFVNSRGSDAVTATSGRWLVYAANPTGNTFGNLNSGNTAVWNTAAGATVSASGNRYVFAYQPTLTFTSTNTTKTYGDAAVPALAYTVSGYQTGVANAYLGDSAANTFTGAPSLSSATLPADEQVGGGPYAITIASGSLIGLNGYGFAFSSTGVLSVAKRAITVTADPDQHKTYGDGDPASYTYTVSDLGNGIALVGSLDRAVGENAGSYSIGQGTLTNASNTNYDITYVGANFTIDKRAVTVTADLGQGKTYGDADPASYTYTVSNLGSGVALTGSLDRVAGEDAGTYAIGQGSLDVSNANYDISYVGSNFTIAKRAITVTANTGQGKTYGNADPASYGYTVSSLGNGEALVGDLDRATGEDVGNYTIGRGSLTDVANANYRITYVGADFSIGKRAVTVTATAGQGKTYGNADPSSLDYSYTDLGGGAALVGSLDRAVGEDAGAYAIGRGTLTDAANSNYAITYVGSNFTIGQRAVTVTANPGQNKTYGDADPALGYTVSDLGSGAALVGALDRAAGENVGTYAIGQGSLTNAGNANYDITFVGSSFSIGKRAVTVTANSGQGKTYGNADPTLGYTVSSLGNGAALVGALDRVDGEGVGTYAIGQGTLTNSANANYDISYVGAEFSIGKRSVTVTANAGQGKTYGDADPASYGYSVSDLGGGVALVGALDRAAGEDAGTYAIGQGTLTNSANANYNISYVGADFIIGKRAITVTANAGQGKTYGDSDPLSYGYTVSDLGSGVGLVGALDRMAGEDAGTYAIGQGSLDVSNANYDITYLGANFTIGKRAITVTADADQGKTYGDNDPSSYGYTVSDLGHGAALVGTLDRASGENVGTYAIGRGTLSDAANGNYDISYVAANFSIGKRSVTVTANAGQGKIYGNADPSSYAYTNTDLGNGAALVGALDRVAGENAGSYAIGQGTLSGSANSNYDIGFVGSDFSIGKRAITVVADAQSRPQGSANPPLTYTVGGLGLAGSDTPSGALSTDATTASAPGSYAIEQGSLAVSANYDLTYVGANLVVQPGSVVPSADTASVVAYSAAGHGGGQPVPVFFTGQPAGGDAQALIEDPRLDGPAFCQDMAQTAAVCVASIQ</sequence>
<dbReference type="PANTHER" id="PTHR12338">
    <property type="entry name" value="AUTOTRANSPORTER"/>
    <property type="match status" value="1"/>
</dbReference>
<dbReference type="Pfam" id="PF18676">
    <property type="entry name" value="MBG_2"/>
    <property type="match status" value="11"/>
</dbReference>
<dbReference type="PANTHER" id="PTHR12338:SF8">
    <property type="entry name" value="HEME_HEMOPEXIN-BINDING PROTEIN"/>
    <property type="match status" value="1"/>
</dbReference>
<protein>
    <submittedName>
        <fullName evidence="6">Filamentous hemagglutinin N-terminal domain-containing protein</fullName>
    </submittedName>
</protein>
<evidence type="ECO:0000256" key="1">
    <source>
        <dbReference type="ARBA" id="ARBA00004613"/>
    </source>
</evidence>
<feature type="domain" description="Filamentous haemagglutinin FhaB/tRNA nuclease CdiA-like TPS" evidence="5">
    <location>
        <begin position="95"/>
        <end position="208"/>
    </location>
</feature>
<evidence type="ECO:0000256" key="3">
    <source>
        <dbReference type="ARBA" id="ARBA00022729"/>
    </source>
</evidence>
<organism evidence="6 7">
    <name type="scientific">Mesorhizobium loti R88b</name>
    <dbReference type="NCBI Taxonomy" id="935548"/>
    <lineage>
        <taxon>Bacteria</taxon>
        <taxon>Pseudomonadati</taxon>
        <taxon>Pseudomonadota</taxon>
        <taxon>Alphaproteobacteria</taxon>
        <taxon>Hyphomicrobiales</taxon>
        <taxon>Phyllobacteriaceae</taxon>
        <taxon>Mesorhizobium</taxon>
    </lineage>
</organism>
<dbReference type="InterPro" id="IPR008638">
    <property type="entry name" value="FhaB/CdiA-like_TPS"/>
</dbReference>
<dbReference type="InterPro" id="IPR011050">
    <property type="entry name" value="Pectin_lyase_fold/virulence"/>
</dbReference>
<dbReference type="EMBL" id="CP033367">
    <property type="protein sequence ID" value="QKD02149.1"/>
    <property type="molecule type" value="Genomic_DNA"/>
</dbReference>